<keyword evidence="19" id="KW-1133">Transmembrane helix</keyword>
<gene>
    <name evidence="20" type="primary">DPH1_2</name>
    <name evidence="20" type="ORF">PGT21_023404</name>
</gene>
<feature type="compositionally biased region" description="Polar residues" evidence="18">
    <location>
        <begin position="362"/>
        <end position="380"/>
    </location>
</feature>
<evidence type="ECO:0000256" key="8">
    <source>
        <dbReference type="ARBA" id="ARBA00022691"/>
    </source>
</evidence>
<evidence type="ECO:0000256" key="10">
    <source>
        <dbReference type="ARBA" id="ARBA00023004"/>
    </source>
</evidence>
<dbReference type="AlphaFoldDB" id="A0A5B0LV34"/>
<dbReference type="InterPro" id="IPR042264">
    <property type="entry name" value="DPH1/DPH2_2"/>
</dbReference>
<evidence type="ECO:0000256" key="18">
    <source>
        <dbReference type="SAM" id="MobiDB-lite"/>
    </source>
</evidence>
<comment type="function">
    <text evidence="17">Catalyzes the first step of diphthamide biosynthesis, a post-translational modification of histidine which occurs in elongation factor 2. DPH1 and DPH2 transfer a 3-amino-3-carboxypropyl (ACP) group from S-adenosyl-L-methionine (SAM) to a histidine residue, the reaction is assisted by a reduction system comprising DPH3 and a NADH-dependent reductase, predominantly CBR1.</text>
</comment>
<keyword evidence="6" id="KW-0963">Cytoplasm</keyword>
<dbReference type="Pfam" id="PF01866">
    <property type="entry name" value="Diphthamide_syn"/>
    <property type="match status" value="3"/>
</dbReference>
<keyword evidence="21" id="KW-1185">Reference proteome</keyword>
<keyword evidence="10" id="KW-0408">Iron</keyword>
<comment type="subunit">
    <text evidence="15">Component of the 2-(3-amino-3-carboxypropyl)histidine synthase complex composed of DPH1, DPH2, DPH3 and a NADH-dependent reductase, predominantly CBR1.</text>
</comment>
<dbReference type="GO" id="GO:0051536">
    <property type="term" value="F:iron-sulfur cluster binding"/>
    <property type="evidence" value="ECO:0007669"/>
    <property type="project" value="UniProtKB-KW"/>
</dbReference>
<dbReference type="Proteomes" id="UP000324748">
    <property type="component" value="Unassembled WGS sequence"/>
</dbReference>
<evidence type="ECO:0000256" key="11">
    <source>
        <dbReference type="ARBA" id="ARBA00023014"/>
    </source>
</evidence>
<comment type="cofactor">
    <cofactor evidence="1">
        <name>[4Fe-4S] cluster</name>
        <dbReference type="ChEBI" id="CHEBI:49883"/>
    </cofactor>
</comment>
<feature type="region of interest" description="Disordered" evidence="18">
    <location>
        <begin position="357"/>
        <end position="380"/>
    </location>
</feature>
<protein>
    <recommendedName>
        <fullName evidence="5">2-(3-amino-3-carboxypropyl)histidine synthase subunit 1</fullName>
        <ecNumber evidence="4">2.5.1.108</ecNumber>
    </recommendedName>
    <alternativeName>
        <fullName evidence="13">Diphthamide biosynthesis protein 1</fullName>
    </alternativeName>
    <alternativeName>
        <fullName evidence="14">Diphtheria toxin resistance protein 1</fullName>
    </alternativeName>
    <alternativeName>
        <fullName evidence="12">S-adenosyl-L-methionine:L-histidine 3-amino-3-carboxypropyltransferase 1</fullName>
    </alternativeName>
</protein>
<keyword evidence="11" id="KW-0411">Iron-sulfur</keyword>
<evidence type="ECO:0000256" key="4">
    <source>
        <dbReference type="ARBA" id="ARBA00012221"/>
    </source>
</evidence>
<evidence type="ECO:0000256" key="6">
    <source>
        <dbReference type="ARBA" id="ARBA00022490"/>
    </source>
</evidence>
<dbReference type="GO" id="GO:0090560">
    <property type="term" value="F:2-(3-amino-3-carboxypropyl)histidine synthase activity"/>
    <property type="evidence" value="ECO:0007669"/>
    <property type="project" value="UniProtKB-EC"/>
</dbReference>
<evidence type="ECO:0000256" key="2">
    <source>
        <dbReference type="ARBA" id="ARBA00005156"/>
    </source>
</evidence>
<evidence type="ECO:0000256" key="13">
    <source>
        <dbReference type="ARBA" id="ARBA00032574"/>
    </source>
</evidence>
<dbReference type="UniPathway" id="UPA00559"/>
<keyword evidence="9" id="KW-0479">Metal-binding</keyword>
<feature type="region of interest" description="Disordered" evidence="18">
    <location>
        <begin position="1"/>
        <end position="36"/>
    </location>
</feature>
<dbReference type="SFLD" id="SFLDS00032">
    <property type="entry name" value="Radical_SAM_3-amino-3-carboxyp"/>
    <property type="match status" value="1"/>
</dbReference>
<dbReference type="NCBIfam" id="TIGR00322">
    <property type="entry name" value="diphth2_R"/>
    <property type="match status" value="3"/>
</dbReference>
<dbReference type="InterPro" id="IPR035435">
    <property type="entry name" value="DPH1/DPH2_euk_archaea"/>
</dbReference>
<dbReference type="Gene3D" id="3.40.50.11850">
    <property type="entry name" value="Diphthamide synthesis DPH1/DPH2 domain 2"/>
    <property type="match status" value="1"/>
</dbReference>
<feature type="transmembrane region" description="Helical" evidence="19">
    <location>
        <begin position="529"/>
        <end position="552"/>
    </location>
</feature>
<dbReference type="GO" id="GO:0017183">
    <property type="term" value="P:protein histidyl modification to diphthamide"/>
    <property type="evidence" value="ECO:0007669"/>
    <property type="project" value="UniProtKB-UniPathway"/>
</dbReference>
<dbReference type="EC" id="2.5.1.108" evidence="4"/>
<evidence type="ECO:0000256" key="3">
    <source>
        <dbReference type="ARBA" id="ARBA00010173"/>
    </source>
</evidence>
<organism evidence="20 21">
    <name type="scientific">Puccinia graminis f. sp. tritici</name>
    <dbReference type="NCBI Taxonomy" id="56615"/>
    <lineage>
        <taxon>Eukaryota</taxon>
        <taxon>Fungi</taxon>
        <taxon>Dikarya</taxon>
        <taxon>Basidiomycota</taxon>
        <taxon>Pucciniomycotina</taxon>
        <taxon>Pucciniomycetes</taxon>
        <taxon>Pucciniales</taxon>
        <taxon>Pucciniaceae</taxon>
        <taxon>Puccinia</taxon>
    </lineage>
</organism>
<comment type="catalytic activity">
    <reaction evidence="16">
        <text>L-histidyl-[translation elongation factor 2] + S-adenosyl-L-methionine = 2-[(3S)-amino-3-carboxypropyl]-L-histidyl-[translation elongation factor 2] + S-methyl-5'-thioadenosine + H(+)</text>
        <dbReference type="Rhea" id="RHEA:36783"/>
        <dbReference type="Rhea" id="RHEA-COMP:9748"/>
        <dbReference type="Rhea" id="RHEA-COMP:9749"/>
        <dbReference type="ChEBI" id="CHEBI:15378"/>
        <dbReference type="ChEBI" id="CHEBI:17509"/>
        <dbReference type="ChEBI" id="CHEBI:29979"/>
        <dbReference type="ChEBI" id="CHEBI:59789"/>
        <dbReference type="ChEBI" id="CHEBI:73995"/>
        <dbReference type="EC" id="2.5.1.108"/>
    </reaction>
</comment>
<evidence type="ECO:0000256" key="15">
    <source>
        <dbReference type="ARBA" id="ARBA00034128"/>
    </source>
</evidence>
<evidence type="ECO:0000256" key="16">
    <source>
        <dbReference type="ARBA" id="ARBA00048403"/>
    </source>
</evidence>
<evidence type="ECO:0000313" key="20">
    <source>
        <dbReference type="EMBL" id="KAA1067966.1"/>
    </source>
</evidence>
<comment type="similarity">
    <text evidence="3">Belongs to the DPH1/DPH2 family. DPH1 subfamily.</text>
</comment>
<evidence type="ECO:0000313" key="21">
    <source>
        <dbReference type="Proteomes" id="UP000324748"/>
    </source>
</evidence>
<dbReference type="PANTHER" id="PTHR10762">
    <property type="entry name" value="DIPHTHAMIDE BIOSYNTHESIS PROTEIN"/>
    <property type="match status" value="1"/>
</dbReference>
<proteinExistence type="inferred from homology"/>
<dbReference type="Gene3D" id="3.40.50.11860">
    <property type="entry name" value="Diphthamide synthesis DPH1/DPH2 domain 3"/>
    <property type="match status" value="1"/>
</dbReference>
<evidence type="ECO:0000256" key="14">
    <source>
        <dbReference type="ARBA" id="ARBA00032789"/>
    </source>
</evidence>
<dbReference type="PIRSF" id="PIRSF004967">
    <property type="entry name" value="DPH1"/>
    <property type="match status" value="1"/>
</dbReference>
<dbReference type="FunFam" id="3.40.50.11840:FF:000001">
    <property type="entry name" value="2-(3-amino-3-carboxypropyl)histidine synthase subunit 1"/>
    <property type="match status" value="1"/>
</dbReference>
<evidence type="ECO:0000256" key="1">
    <source>
        <dbReference type="ARBA" id="ARBA00001966"/>
    </source>
</evidence>
<keyword evidence="7" id="KW-0808">Transferase</keyword>
<comment type="caution">
    <text evidence="20">The sequence shown here is derived from an EMBL/GenBank/DDBJ whole genome shotgun (WGS) entry which is preliminary data.</text>
</comment>
<dbReference type="InterPro" id="IPR016435">
    <property type="entry name" value="DPH1/DPH2"/>
</dbReference>
<keyword evidence="19" id="KW-0472">Membrane</keyword>
<keyword evidence="19" id="KW-0812">Transmembrane</keyword>
<accession>A0A5B0LV34</accession>
<dbReference type="PANTHER" id="PTHR10762:SF1">
    <property type="entry name" value="2-(3-AMINO-3-CARBOXYPROPYL)HISTIDINE SYNTHASE SUBUNIT 1"/>
    <property type="match status" value="1"/>
</dbReference>
<evidence type="ECO:0000256" key="12">
    <source>
        <dbReference type="ARBA" id="ARBA00031690"/>
    </source>
</evidence>
<dbReference type="InterPro" id="IPR042263">
    <property type="entry name" value="DPH1/DPH2_1"/>
</dbReference>
<name>A0A5B0LV34_PUCGR</name>
<reference evidence="20 21" key="1">
    <citation type="submission" date="2019-05" db="EMBL/GenBank/DDBJ databases">
        <title>Emergence of the Ug99 lineage of the wheat stem rust pathogen through somatic hybridization.</title>
        <authorList>
            <person name="Li F."/>
            <person name="Upadhyaya N.M."/>
            <person name="Sperschneider J."/>
            <person name="Matny O."/>
            <person name="Nguyen-Phuc H."/>
            <person name="Mago R."/>
            <person name="Raley C."/>
            <person name="Miller M.E."/>
            <person name="Silverstein K.A.T."/>
            <person name="Henningsen E."/>
            <person name="Hirsch C.D."/>
            <person name="Visser B."/>
            <person name="Pretorius Z.A."/>
            <person name="Steffenson B.J."/>
            <person name="Schwessinger B."/>
            <person name="Dodds P.N."/>
            <person name="Figueroa M."/>
        </authorList>
    </citation>
    <scope>NUCLEOTIDE SEQUENCE [LARGE SCALE GENOMIC DNA]</scope>
    <source>
        <strain evidence="20">21-0</strain>
    </source>
</reference>
<dbReference type="Gene3D" id="3.40.50.11840">
    <property type="entry name" value="Diphthamide synthesis DPH1/DPH2 domain 1"/>
    <property type="match status" value="1"/>
</dbReference>
<dbReference type="OrthoDB" id="1649088at2759"/>
<evidence type="ECO:0000256" key="7">
    <source>
        <dbReference type="ARBA" id="ARBA00022679"/>
    </source>
</evidence>
<sequence length="561" mass="61514">MTDTTTKAAKKRFIGKSGGAATKNNSTRTPAKKRTNEVPREILENELLNRLIEECLPKTYNFELHKTIHQVIQNQVTILGLQMPEGLLQFSLTISDLIRKFCPDCQHVVVLGDVTYGACCVDDFTAKALGCQMLIHYGHSCLIPVDQTSIKTLYVFVEIGIDRSHLTDTIRANFPQCLREEEAEAEGPKGVAEGGLKHLSIEHEDSNPREQELHLAIVGTVQFVSAVQALKHELELPTSTLPLAQQPKQITHHTVPDDALQPAPKASSCRFRVTVPQVKPLSPGEILGCTAPRLASDVDAILYLGDGRFHLEAIMIANPSIPAFRYDPYEKKITREGYDHVQMRRVRASAIHLARHSLRTGPVSSPNNASKEDSSLSSCLDQEEGAPDRAWAVVLGTLGRQGSLSVLKSITSGLGAKSGPKKLAVPLLVSELSALKLGPLTAHIDVCVQTSCPRLSIDWGHDFLCHRPPSSQAGAADGHRTARVVPLLNPYEAKVALGQAVGFHLESLNDSADRSLLDSYPVRFLSLSLSLPLFFCTSFLLLLNHSFGSLLFRWTSMRMSR</sequence>
<dbReference type="GO" id="GO:0046872">
    <property type="term" value="F:metal ion binding"/>
    <property type="evidence" value="ECO:0007669"/>
    <property type="project" value="UniProtKB-KW"/>
</dbReference>
<evidence type="ECO:0000256" key="17">
    <source>
        <dbReference type="ARBA" id="ARBA00060338"/>
    </source>
</evidence>
<evidence type="ECO:0000256" key="9">
    <source>
        <dbReference type="ARBA" id="ARBA00022723"/>
    </source>
</evidence>
<evidence type="ECO:0000256" key="5">
    <source>
        <dbReference type="ARBA" id="ARBA00021915"/>
    </source>
</evidence>
<dbReference type="FunFam" id="3.40.50.11850:FF:000006">
    <property type="entry name" value="2-(3-amino-3-carboxypropyl)histidine synthase subunit 1"/>
    <property type="match status" value="1"/>
</dbReference>
<evidence type="ECO:0000256" key="19">
    <source>
        <dbReference type="SAM" id="Phobius"/>
    </source>
</evidence>
<keyword evidence="8" id="KW-0949">S-adenosyl-L-methionine</keyword>
<comment type="pathway">
    <text evidence="2">Protein modification; peptidyl-diphthamide biosynthesis.</text>
</comment>
<dbReference type="EMBL" id="VSWC01000184">
    <property type="protein sequence ID" value="KAA1067966.1"/>
    <property type="molecule type" value="Genomic_DNA"/>
</dbReference>
<dbReference type="InterPro" id="IPR042265">
    <property type="entry name" value="DPH1/DPH2_3"/>
</dbReference>